<organism evidence="2 3">
    <name type="scientific">Ostreobium quekettii</name>
    <dbReference type="NCBI Taxonomy" id="121088"/>
    <lineage>
        <taxon>Eukaryota</taxon>
        <taxon>Viridiplantae</taxon>
        <taxon>Chlorophyta</taxon>
        <taxon>core chlorophytes</taxon>
        <taxon>Ulvophyceae</taxon>
        <taxon>TCBD clade</taxon>
        <taxon>Bryopsidales</taxon>
        <taxon>Ostreobineae</taxon>
        <taxon>Ostreobiaceae</taxon>
        <taxon>Ostreobium</taxon>
    </lineage>
</organism>
<proteinExistence type="predicted"/>
<sequence length="397" mass="43469">MGVCPPGLSVVALIRRLVSRVDGDDEGLGGDEGRRARRQELFRHAYSILLGRTQTETLDVDEDERDEFVALRVTTTILSRQQTMQSSSQASRLRNLCNQFKGCEAVDLAEVDAPLDCHNTIPLKSHAAILSVLLHLEGSVPTSFNSSVPQHCPADDRSNNLEGPLSRPQSAEGMYEEANDWVPKKLLQVPTEMNMSRWTDFYDMEPESTIHQPSREPDTGWRPNLDFKAHRRQAAFSGEPNGGCQGFNNDSDVHEPSWLGRLPFDMQPGYGTCFGADDVGSDQTVAGIGLGVGQLDLGTGQASPRSPAPKRFKHGDDAEPTLGTFEHPMPLGSNHDSSGILGLVLGAEGQHEEKQLAWLATHALLGVLPAIHFFETGRVGSEYLRPAGLSHLMWKIC</sequence>
<evidence type="ECO:0000256" key="1">
    <source>
        <dbReference type="SAM" id="MobiDB-lite"/>
    </source>
</evidence>
<feature type="region of interest" description="Disordered" evidence="1">
    <location>
        <begin position="146"/>
        <end position="170"/>
    </location>
</feature>
<name>A0A8S1J5A5_9CHLO</name>
<dbReference type="EMBL" id="CAJHUC010001896">
    <property type="protein sequence ID" value="CAD7702633.1"/>
    <property type="molecule type" value="Genomic_DNA"/>
</dbReference>
<accession>A0A8S1J5A5</accession>
<keyword evidence="3" id="KW-1185">Reference proteome</keyword>
<reference evidence="2" key="1">
    <citation type="submission" date="2020-12" db="EMBL/GenBank/DDBJ databases">
        <authorList>
            <person name="Iha C."/>
        </authorList>
    </citation>
    <scope>NUCLEOTIDE SEQUENCE</scope>
</reference>
<evidence type="ECO:0000313" key="2">
    <source>
        <dbReference type="EMBL" id="CAD7702633.1"/>
    </source>
</evidence>
<protein>
    <submittedName>
        <fullName evidence="2">Uncharacterized protein</fullName>
    </submittedName>
</protein>
<dbReference type="Proteomes" id="UP000708148">
    <property type="component" value="Unassembled WGS sequence"/>
</dbReference>
<comment type="caution">
    <text evidence="2">The sequence shown here is derived from an EMBL/GenBank/DDBJ whole genome shotgun (WGS) entry which is preliminary data.</text>
</comment>
<evidence type="ECO:0000313" key="3">
    <source>
        <dbReference type="Proteomes" id="UP000708148"/>
    </source>
</evidence>
<gene>
    <name evidence="2" type="ORF">OSTQU699_LOCUS7990</name>
</gene>
<feature type="region of interest" description="Disordered" evidence="1">
    <location>
        <begin position="297"/>
        <end position="319"/>
    </location>
</feature>
<dbReference type="AlphaFoldDB" id="A0A8S1J5A5"/>
<feature type="non-terminal residue" evidence="2">
    <location>
        <position position="397"/>
    </location>
</feature>